<evidence type="ECO:0000256" key="4">
    <source>
        <dbReference type="ARBA" id="ARBA00023136"/>
    </source>
</evidence>
<proteinExistence type="inferred from homology"/>
<dbReference type="NCBIfam" id="TIGR00247">
    <property type="entry name" value="endolytic transglycosylase MltG"/>
    <property type="match status" value="1"/>
</dbReference>
<sequence length="355" mass="40822">MAQFSLKNYFSQRKKMMIYLITGFMAAILLGSAGIYFYIYSGLQSVDIDEEIEIEIPRGSNLRQVADILEDNGIIRDATLFRYYARFSGYDAQLQAGEYLFEDEIAPEEVLIKLAQGDVIDRSIRFTIPEGLRADQVAQRLESQGLGDKDKFLELFSEPEEWDYWFLEGLAEEHVKFPLEGFLYPDTYQVQEDISEEEVVKRMLDQFNEVFDESYQEKKEHQGFNIHELITIASIVEREAVIDDERGKVAGVFLNRLENNMRLEACATVEYVLQENKPVLSDADTQIETPYNTYQNSGLPPGPIASPGRASIEAALDPKEHDYLFFVAKHDGSRTHVFSETYQEHLQAKERVRAD</sequence>
<dbReference type="EMBL" id="CP001034">
    <property type="protein sequence ID" value="ACB85348.1"/>
    <property type="molecule type" value="Genomic_DNA"/>
</dbReference>
<evidence type="ECO:0000256" key="5">
    <source>
        <dbReference type="ARBA" id="ARBA00023239"/>
    </source>
</evidence>
<dbReference type="Pfam" id="PF02618">
    <property type="entry name" value="YceG"/>
    <property type="match status" value="1"/>
</dbReference>
<accession>B2A5J3</accession>
<comment type="similarity">
    <text evidence="7">Belongs to the transglycosylase MltG family.</text>
</comment>
<keyword evidence="9" id="KW-1185">Reference proteome</keyword>
<dbReference type="KEGG" id="nth:Nther_1776"/>
<name>B2A5J3_NATTJ</name>
<dbReference type="RefSeq" id="WP_012448215.1">
    <property type="nucleotide sequence ID" value="NC_010718.1"/>
</dbReference>
<organism evidence="8 9">
    <name type="scientific">Natranaerobius thermophilus (strain ATCC BAA-1301 / DSM 18059 / JW/NM-WN-LF)</name>
    <dbReference type="NCBI Taxonomy" id="457570"/>
    <lineage>
        <taxon>Bacteria</taxon>
        <taxon>Bacillati</taxon>
        <taxon>Bacillota</taxon>
        <taxon>Clostridia</taxon>
        <taxon>Natranaerobiales</taxon>
        <taxon>Natranaerobiaceae</taxon>
        <taxon>Natranaerobius</taxon>
    </lineage>
</organism>
<dbReference type="PANTHER" id="PTHR30518:SF2">
    <property type="entry name" value="ENDOLYTIC MUREIN TRANSGLYCOSYLASE"/>
    <property type="match status" value="1"/>
</dbReference>
<dbReference type="GO" id="GO:0009252">
    <property type="term" value="P:peptidoglycan biosynthetic process"/>
    <property type="evidence" value="ECO:0007669"/>
    <property type="project" value="UniProtKB-UniRule"/>
</dbReference>
<evidence type="ECO:0000256" key="3">
    <source>
        <dbReference type="ARBA" id="ARBA00022989"/>
    </source>
</evidence>
<dbReference type="AlphaFoldDB" id="B2A5J3"/>
<dbReference type="STRING" id="457570.Nther_1776"/>
<gene>
    <name evidence="7" type="primary">mltG</name>
    <name evidence="8" type="ordered locus">Nther_1776</name>
</gene>
<keyword evidence="2 7" id="KW-0812">Transmembrane</keyword>
<comment type="catalytic activity">
    <reaction evidence="7">
        <text>a peptidoglycan chain = a peptidoglycan chain with N-acetyl-1,6-anhydromuramyl-[peptide] at the reducing end + a peptidoglycan chain with N-acetylglucosamine at the non-reducing end.</text>
        <dbReference type="EC" id="4.2.2.29"/>
    </reaction>
</comment>
<comment type="function">
    <text evidence="7">Functions as a peptidoglycan terminase that cleaves nascent peptidoglycan strands endolytically to terminate their elongation.</text>
</comment>
<keyword evidence="3 7" id="KW-1133">Transmembrane helix</keyword>
<dbReference type="InterPro" id="IPR003770">
    <property type="entry name" value="MLTG-like"/>
</dbReference>
<dbReference type="PANTHER" id="PTHR30518">
    <property type="entry name" value="ENDOLYTIC MUREIN TRANSGLYCOSYLASE"/>
    <property type="match status" value="1"/>
</dbReference>
<evidence type="ECO:0000256" key="2">
    <source>
        <dbReference type="ARBA" id="ARBA00022692"/>
    </source>
</evidence>
<dbReference type="InParanoid" id="B2A5J3"/>
<dbReference type="FunCoup" id="B2A5J3">
    <property type="interactions" value="320"/>
</dbReference>
<dbReference type="eggNOG" id="COG1559">
    <property type="taxonomic scope" value="Bacteria"/>
</dbReference>
<keyword evidence="6 7" id="KW-0961">Cell wall biogenesis/degradation</keyword>
<evidence type="ECO:0000256" key="7">
    <source>
        <dbReference type="HAMAP-Rule" id="MF_02065"/>
    </source>
</evidence>
<dbReference type="HOGENOM" id="CLU_025574_2_2_9"/>
<feature type="transmembrane region" description="Helical" evidence="7">
    <location>
        <begin position="16"/>
        <end position="39"/>
    </location>
</feature>
<keyword evidence="1 7" id="KW-1003">Cell membrane</keyword>
<protein>
    <recommendedName>
        <fullName evidence="7">Endolytic murein transglycosylase</fullName>
        <ecNumber evidence="7">4.2.2.29</ecNumber>
    </recommendedName>
    <alternativeName>
        <fullName evidence="7">Peptidoglycan lytic transglycosylase</fullName>
    </alternativeName>
    <alternativeName>
        <fullName evidence="7">Peptidoglycan polymerization terminase</fullName>
    </alternativeName>
</protein>
<keyword evidence="4 7" id="KW-0472">Membrane</keyword>
<keyword evidence="5 7" id="KW-0456">Lyase</keyword>
<evidence type="ECO:0000313" key="9">
    <source>
        <dbReference type="Proteomes" id="UP000001683"/>
    </source>
</evidence>
<dbReference type="Gene3D" id="3.30.160.60">
    <property type="entry name" value="Classic Zinc Finger"/>
    <property type="match status" value="1"/>
</dbReference>
<evidence type="ECO:0000256" key="6">
    <source>
        <dbReference type="ARBA" id="ARBA00023316"/>
    </source>
</evidence>
<evidence type="ECO:0000256" key="1">
    <source>
        <dbReference type="ARBA" id="ARBA00022475"/>
    </source>
</evidence>
<dbReference type="HAMAP" id="MF_02065">
    <property type="entry name" value="MltG"/>
    <property type="match status" value="1"/>
</dbReference>
<comment type="subcellular location">
    <subcellularLocation>
        <location evidence="7">Cell membrane</location>
        <topology evidence="7">Single-pass membrane protein</topology>
    </subcellularLocation>
</comment>
<dbReference type="EC" id="4.2.2.29" evidence="7"/>
<dbReference type="GO" id="GO:0071555">
    <property type="term" value="P:cell wall organization"/>
    <property type="evidence" value="ECO:0007669"/>
    <property type="project" value="UniProtKB-KW"/>
</dbReference>
<dbReference type="GO" id="GO:0005886">
    <property type="term" value="C:plasma membrane"/>
    <property type="evidence" value="ECO:0007669"/>
    <property type="project" value="UniProtKB-SubCell"/>
</dbReference>
<reference evidence="8 9" key="1">
    <citation type="submission" date="2008-04" db="EMBL/GenBank/DDBJ databases">
        <title>Complete sequence of chromosome of Natranaerobius thermophilus JW/NM-WN-LF.</title>
        <authorList>
            <consortium name="US DOE Joint Genome Institute"/>
            <person name="Copeland A."/>
            <person name="Lucas S."/>
            <person name="Lapidus A."/>
            <person name="Glavina del Rio T."/>
            <person name="Dalin E."/>
            <person name="Tice H."/>
            <person name="Bruce D."/>
            <person name="Goodwin L."/>
            <person name="Pitluck S."/>
            <person name="Chertkov O."/>
            <person name="Brettin T."/>
            <person name="Detter J.C."/>
            <person name="Han C."/>
            <person name="Kuske C.R."/>
            <person name="Schmutz J."/>
            <person name="Larimer F."/>
            <person name="Land M."/>
            <person name="Hauser L."/>
            <person name="Kyrpides N."/>
            <person name="Lykidis A."/>
            <person name="Mesbah N.M."/>
            <person name="Wiegel J."/>
        </authorList>
    </citation>
    <scope>NUCLEOTIDE SEQUENCE [LARGE SCALE GENOMIC DNA]</scope>
    <source>
        <strain evidence="9">ATCC BAA-1301 / DSM 18059 / JW/NM-WN-LF</strain>
    </source>
</reference>
<evidence type="ECO:0000313" key="8">
    <source>
        <dbReference type="EMBL" id="ACB85348.1"/>
    </source>
</evidence>
<dbReference type="CDD" id="cd08010">
    <property type="entry name" value="MltG_like"/>
    <property type="match status" value="1"/>
</dbReference>
<feature type="site" description="Important for catalytic activity" evidence="7">
    <location>
        <position position="239"/>
    </location>
</feature>
<dbReference type="Gene3D" id="3.30.1490.480">
    <property type="entry name" value="Endolytic murein transglycosylase"/>
    <property type="match status" value="2"/>
</dbReference>
<dbReference type="Proteomes" id="UP000001683">
    <property type="component" value="Chromosome"/>
</dbReference>
<dbReference type="OrthoDB" id="9814591at2"/>
<reference evidence="8 9" key="2">
    <citation type="journal article" date="2011" name="J. Bacteriol.">
        <title>Complete genome sequence of the anaerobic, halophilic alkalithermophile Natranaerobius thermophilus JW/NM-WN-LF.</title>
        <authorList>
            <person name="Zhao B."/>
            <person name="Mesbah N.M."/>
            <person name="Dalin E."/>
            <person name="Goodwin L."/>
            <person name="Nolan M."/>
            <person name="Pitluck S."/>
            <person name="Chertkov O."/>
            <person name="Brettin T.S."/>
            <person name="Han J."/>
            <person name="Larimer F.W."/>
            <person name="Land M.L."/>
            <person name="Hauser L."/>
            <person name="Kyrpides N."/>
            <person name="Wiegel J."/>
        </authorList>
    </citation>
    <scope>NUCLEOTIDE SEQUENCE [LARGE SCALE GENOMIC DNA]</scope>
    <source>
        <strain evidence="9">ATCC BAA-1301 / DSM 18059 / JW/NM-WN-LF</strain>
    </source>
</reference>
<dbReference type="GO" id="GO:0008932">
    <property type="term" value="F:lytic endotransglycosylase activity"/>
    <property type="evidence" value="ECO:0007669"/>
    <property type="project" value="UniProtKB-UniRule"/>
</dbReference>